<evidence type="ECO:0000313" key="1">
    <source>
        <dbReference type="EMBL" id="MEQ2314213.1"/>
    </source>
</evidence>
<accession>A0ABV1A6P1</accession>
<dbReference type="EMBL" id="JAHRIP010085199">
    <property type="protein sequence ID" value="MEQ2314213.1"/>
    <property type="molecule type" value="Genomic_DNA"/>
</dbReference>
<proteinExistence type="predicted"/>
<reference evidence="1 2" key="1">
    <citation type="submission" date="2021-06" db="EMBL/GenBank/DDBJ databases">
        <authorList>
            <person name="Palmer J.M."/>
        </authorList>
    </citation>
    <scope>NUCLEOTIDE SEQUENCE [LARGE SCALE GENOMIC DNA]</scope>
    <source>
        <strain evidence="1 2">AS_MEX2019</strain>
        <tissue evidence="1">Muscle</tissue>
    </source>
</reference>
<name>A0ABV1A6P1_9TELE</name>
<protein>
    <submittedName>
        <fullName evidence="1">Uncharacterized protein</fullName>
    </submittedName>
</protein>
<dbReference type="Proteomes" id="UP001469553">
    <property type="component" value="Unassembled WGS sequence"/>
</dbReference>
<evidence type="ECO:0000313" key="2">
    <source>
        <dbReference type="Proteomes" id="UP001469553"/>
    </source>
</evidence>
<keyword evidence="2" id="KW-1185">Reference proteome</keyword>
<gene>
    <name evidence="1" type="ORF">AMECASPLE_009855</name>
</gene>
<organism evidence="1 2">
    <name type="scientific">Ameca splendens</name>
    <dbReference type="NCBI Taxonomy" id="208324"/>
    <lineage>
        <taxon>Eukaryota</taxon>
        <taxon>Metazoa</taxon>
        <taxon>Chordata</taxon>
        <taxon>Craniata</taxon>
        <taxon>Vertebrata</taxon>
        <taxon>Euteleostomi</taxon>
        <taxon>Actinopterygii</taxon>
        <taxon>Neopterygii</taxon>
        <taxon>Teleostei</taxon>
        <taxon>Neoteleostei</taxon>
        <taxon>Acanthomorphata</taxon>
        <taxon>Ovalentaria</taxon>
        <taxon>Atherinomorphae</taxon>
        <taxon>Cyprinodontiformes</taxon>
        <taxon>Goodeidae</taxon>
        <taxon>Ameca</taxon>
    </lineage>
</organism>
<comment type="caution">
    <text evidence="1">The sequence shown here is derived from an EMBL/GenBank/DDBJ whole genome shotgun (WGS) entry which is preliminary data.</text>
</comment>
<sequence>MASAGFWPSNFSLIEYNICAEGNGETSFREGVKEVQVCLYLFLHLSVLPHDVVMCTHTPGGPLTAQRPPSAWVSSSHTPPWLPKERKRRKVSYRLLQIYSFLCVSVNAHSICPPANIKTCSSVTDGTCIN</sequence>